<dbReference type="Proteomes" id="UP000018936">
    <property type="component" value="Unassembled WGS sequence"/>
</dbReference>
<evidence type="ECO:0000256" key="1">
    <source>
        <dbReference type="SAM" id="MobiDB-lite"/>
    </source>
</evidence>
<gene>
    <name evidence="2" type="primary">PDAP1</name>
    <name evidence="2" type="ORF">L345_14504</name>
</gene>
<dbReference type="OrthoDB" id="21120at2759"/>
<proteinExistence type="predicted"/>
<organism evidence="2 3">
    <name type="scientific">Ophiophagus hannah</name>
    <name type="common">King cobra</name>
    <name type="synonym">Naja hannah</name>
    <dbReference type="NCBI Taxonomy" id="8665"/>
    <lineage>
        <taxon>Eukaryota</taxon>
        <taxon>Metazoa</taxon>
        <taxon>Chordata</taxon>
        <taxon>Craniata</taxon>
        <taxon>Vertebrata</taxon>
        <taxon>Euteleostomi</taxon>
        <taxon>Lepidosauria</taxon>
        <taxon>Squamata</taxon>
        <taxon>Bifurcata</taxon>
        <taxon>Unidentata</taxon>
        <taxon>Episquamata</taxon>
        <taxon>Toxicofera</taxon>
        <taxon>Serpentes</taxon>
        <taxon>Colubroidea</taxon>
        <taxon>Elapidae</taxon>
        <taxon>Elapinae</taxon>
        <taxon>Ophiophagus</taxon>
    </lineage>
</organism>
<protein>
    <submittedName>
        <fullName evidence="2">28 kDa heat-and acid-stable phosphoprotein</fullName>
    </submittedName>
</protein>
<feature type="region of interest" description="Disordered" evidence="1">
    <location>
        <begin position="40"/>
        <end position="88"/>
    </location>
</feature>
<keyword evidence="3" id="KW-1185">Reference proteome</keyword>
<dbReference type="EMBL" id="AZIM01005253">
    <property type="protein sequence ID" value="ETE59760.1"/>
    <property type="molecule type" value="Genomic_DNA"/>
</dbReference>
<dbReference type="AlphaFoldDB" id="V8NCE2"/>
<feature type="non-terminal residue" evidence="2">
    <location>
        <position position="1"/>
    </location>
</feature>
<accession>V8NCE2</accession>
<evidence type="ECO:0000313" key="3">
    <source>
        <dbReference type="Proteomes" id="UP000018936"/>
    </source>
</evidence>
<name>V8NCE2_OPHHA</name>
<reference evidence="2 3" key="1">
    <citation type="journal article" date="2013" name="Proc. Natl. Acad. Sci. U.S.A.">
        <title>The king cobra genome reveals dynamic gene evolution and adaptation in the snake venom system.</title>
        <authorList>
            <person name="Vonk F.J."/>
            <person name="Casewell N.R."/>
            <person name="Henkel C.V."/>
            <person name="Heimberg A.M."/>
            <person name="Jansen H.J."/>
            <person name="McCleary R.J."/>
            <person name="Kerkkamp H.M."/>
            <person name="Vos R.A."/>
            <person name="Guerreiro I."/>
            <person name="Calvete J.J."/>
            <person name="Wuster W."/>
            <person name="Woods A.E."/>
            <person name="Logan J.M."/>
            <person name="Harrison R.A."/>
            <person name="Castoe T.A."/>
            <person name="de Koning A.P."/>
            <person name="Pollock D.D."/>
            <person name="Yandell M."/>
            <person name="Calderon D."/>
            <person name="Renjifo C."/>
            <person name="Currier R.B."/>
            <person name="Salgado D."/>
            <person name="Pla D."/>
            <person name="Sanz L."/>
            <person name="Hyder A.S."/>
            <person name="Ribeiro J.M."/>
            <person name="Arntzen J.W."/>
            <person name="van den Thillart G.E."/>
            <person name="Boetzer M."/>
            <person name="Pirovano W."/>
            <person name="Dirks R.P."/>
            <person name="Spaink H.P."/>
            <person name="Duboule D."/>
            <person name="McGlinn E."/>
            <person name="Kini R.M."/>
            <person name="Richardson M.K."/>
        </authorList>
    </citation>
    <scope>NUCLEOTIDE SEQUENCE</scope>
    <source>
        <tissue evidence="2">Blood</tissue>
    </source>
</reference>
<sequence length="88" mass="9631">MVCGCVDGDGCMLMWAKTVLSWKLTASTDGSLGLACQWKPDNLEEEEEEGGSKKGGHKGRARQYTSPEEIDAQLQAEKQKARVRSRAS</sequence>
<comment type="caution">
    <text evidence="2">The sequence shown here is derived from an EMBL/GenBank/DDBJ whole genome shotgun (WGS) entry which is preliminary data.</text>
</comment>
<evidence type="ECO:0000313" key="2">
    <source>
        <dbReference type="EMBL" id="ETE59760.1"/>
    </source>
</evidence>